<reference evidence="1" key="2">
    <citation type="submission" date="2022-01" db="EMBL/GenBank/DDBJ databases">
        <authorList>
            <person name="Yamashiro T."/>
            <person name="Shiraishi A."/>
            <person name="Satake H."/>
            <person name="Nakayama K."/>
        </authorList>
    </citation>
    <scope>NUCLEOTIDE SEQUENCE</scope>
</reference>
<gene>
    <name evidence="1" type="ORF">Tco_1112734</name>
</gene>
<evidence type="ECO:0000313" key="2">
    <source>
        <dbReference type="Proteomes" id="UP001151760"/>
    </source>
</evidence>
<dbReference type="EMBL" id="BQNB010021055">
    <property type="protein sequence ID" value="GJU02396.1"/>
    <property type="molecule type" value="Genomic_DNA"/>
</dbReference>
<dbReference type="PANTHER" id="PTHR33917:SF3">
    <property type="entry name" value="PROTEIN EXECUTER 1, CHLOROPLASTIC"/>
    <property type="match status" value="1"/>
</dbReference>
<sequence length="135" mass="15244">MLEKLFYKAPAYPMISCPIEGQFFLSLFDLVVNRAFRAVRLSDVVALVVKALAYITEKSQLNRVVVKEDYEDAARIKVAIAASTTNDTVCRVMAQLNKAIKEERYKDASFIRDYASAGLLACFNADESSKRKRCF</sequence>
<proteinExistence type="predicted"/>
<protein>
    <submittedName>
        <fullName evidence="1">Uncharacterized protein</fullName>
    </submittedName>
</protein>
<dbReference type="InterPro" id="IPR044680">
    <property type="entry name" value="EX1/2"/>
</dbReference>
<comment type="caution">
    <text evidence="1">The sequence shown here is derived from an EMBL/GenBank/DDBJ whole genome shotgun (WGS) entry which is preliminary data.</text>
</comment>
<evidence type="ECO:0000313" key="1">
    <source>
        <dbReference type="EMBL" id="GJU02396.1"/>
    </source>
</evidence>
<reference evidence="1" key="1">
    <citation type="journal article" date="2022" name="Int. J. Mol. Sci.">
        <title>Draft Genome of Tanacetum Coccineum: Genomic Comparison of Closely Related Tanacetum-Family Plants.</title>
        <authorList>
            <person name="Yamashiro T."/>
            <person name="Shiraishi A."/>
            <person name="Nakayama K."/>
            <person name="Satake H."/>
        </authorList>
    </citation>
    <scope>NUCLEOTIDE SEQUENCE</scope>
</reference>
<accession>A0ABQ5IQ67</accession>
<dbReference type="Proteomes" id="UP001151760">
    <property type="component" value="Unassembled WGS sequence"/>
</dbReference>
<keyword evidence="2" id="KW-1185">Reference proteome</keyword>
<organism evidence="1 2">
    <name type="scientific">Tanacetum coccineum</name>
    <dbReference type="NCBI Taxonomy" id="301880"/>
    <lineage>
        <taxon>Eukaryota</taxon>
        <taxon>Viridiplantae</taxon>
        <taxon>Streptophyta</taxon>
        <taxon>Embryophyta</taxon>
        <taxon>Tracheophyta</taxon>
        <taxon>Spermatophyta</taxon>
        <taxon>Magnoliopsida</taxon>
        <taxon>eudicotyledons</taxon>
        <taxon>Gunneridae</taxon>
        <taxon>Pentapetalae</taxon>
        <taxon>asterids</taxon>
        <taxon>campanulids</taxon>
        <taxon>Asterales</taxon>
        <taxon>Asteraceae</taxon>
        <taxon>Asteroideae</taxon>
        <taxon>Anthemideae</taxon>
        <taxon>Anthemidinae</taxon>
        <taxon>Tanacetum</taxon>
    </lineage>
</organism>
<name>A0ABQ5IQ67_9ASTR</name>
<dbReference type="PANTHER" id="PTHR33917">
    <property type="entry name" value="PROTEIN EXECUTER 1, CHLOROPLASTIC"/>
    <property type="match status" value="1"/>
</dbReference>